<dbReference type="Pfam" id="PF00725">
    <property type="entry name" value="3HCDH"/>
    <property type="match status" value="1"/>
</dbReference>
<dbReference type="Pfam" id="PF02737">
    <property type="entry name" value="3HCDH_N"/>
    <property type="match status" value="1"/>
</dbReference>
<feature type="binding site" evidence="6">
    <location>
        <position position="36"/>
    </location>
    <ligand>
        <name>NAD(+)</name>
        <dbReference type="ChEBI" id="CHEBI:57540"/>
    </ligand>
</feature>
<dbReference type="InterPro" id="IPR008927">
    <property type="entry name" value="6-PGluconate_DH-like_C_sf"/>
</dbReference>
<evidence type="ECO:0000259" key="8">
    <source>
        <dbReference type="Pfam" id="PF02737"/>
    </source>
</evidence>
<evidence type="ECO:0000256" key="3">
    <source>
        <dbReference type="ARBA" id="ARBA00023098"/>
    </source>
</evidence>
<dbReference type="SUPFAM" id="SSF48179">
    <property type="entry name" value="6-phosphogluconate dehydrogenase C-terminal domain-like"/>
    <property type="match status" value="1"/>
</dbReference>
<dbReference type="PANTHER" id="PTHR43561:SF3">
    <property type="entry name" value="HYDROXYACYL-COENZYME A DEHYDROGENASE, MITOCHONDRIAL"/>
    <property type="match status" value="1"/>
</dbReference>
<feature type="binding site" evidence="6">
    <location>
        <position position="121"/>
    </location>
    <ligand>
        <name>NAD(+)</name>
        <dbReference type="ChEBI" id="CHEBI:57540"/>
    </ligand>
</feature>
<dbReference type="Proteomes" id="UP000598971">
    <property type="component" value="Unassembled WGS sequence"/>
</dbReference>
<keyword evidence="3" id="KW-0443">Lipid metabolism</keyword>
<dbReference type="PANTHER" id="PTHR43561">
    <property type="match status" value="1"/>
</dbReference>
<evidence type="ECO:0000256" key="5">
    <source>
        <dbReference type="PIRSR" id="PIRSR000105-1"/>
    </source>
</evidence>
<dbReference type="InterPro" id="IPR036291">
    <property type="entry name" value="NAD(P)-bd_dom_sf"/>
</dbReference>
<accession>A0A8J8JPY7</accession>
<dbReference type="GO" id="GO:0006635">
    <property type="term" value="P:fatty acid beta-oxidation"/>
    <property type="evidence" value="ECO:0007669"/>
    <property type="project" value="TreeGrafter"/>
</dbReference>
<dbReference type="GO" id="GO:0070403">
    <property type="term" value="F:NAD+ binding"/>
    <property type="evidence" value="ECO:0007669"/>
    <property type="project" value="InterPro"/>
</dbReference>
<evidence type="ECO:0000256" key="6">
    <source>
        <dbReference type="PIRSR" id="PIRSR000105-2"/>
    </source>
</evidence>
<evidence type="ECO:0000313" key="9">
    <source>
        <dbReference type="EMBL" id="NNV54137.1"/>
    </source>
</evidence>
<keyword evidence="1" id="KW-0560">Oxidoreductase</keyword>
<evidence type="ECO:0000256" key="1">
    <source>
        <dbReference type="ARBA" id="ARBA00023002"/>
    </source>
</evidence>
<dbReference type="InterPro" id="IPR006108">
    <property type="entry name" value="3HC_DH_C"/>
</dbReference>
<comment type="catalytic activity">
    <reaction evidence="4">
        <text>a (3S)-3-hydroxyacyl-CoA + NAD(+) = a 3-oxoacyl-CoA + NADH + H(+)</text>
        <dbReference type="Rhea" id="RHEA:22432"/>
        <dbReference type="ChEBI" id="CHEBI:15378"/>
        <dbReference type="ChEBI" id="CHEBI:57318"/>
        <dbReference type="ChEBI" id="CHEBI:57540"/>
        <dbReference type="ChEBI" id="CHEBI:57945"/>
        <dbReference type="ChEBI" id="CHEBI:90726"/>
        <dbReference type="EC" id="1.1.1.35"/>
    </reaction>
</comment>
<dbReference type="RefSeq" id="WP_171606044.1">
    <property type="nucleotide sequence ID" value="NZ_WHPF01000001.1"/>
</dbReference>
<dbReference type="InterPro" id="IPR022694">
    <property type="entry name" value="3-OHacyl-CoA_DH"/>
</dbReference>
<gene>
    <name evidence="9" type="ORF">GD597_01610</name>
</gene>
<feature type="binding site" evidence="6">
    <location>
        <begin position="13"/>
        <end position="18"/>
    </location>
    <ligand>
        <name>NAD(+)</name>
        <dbReference type="ChEBI" id="CHEBI:57540"/>
    </ligand>
</feature>
<organism evidence="9 10">
    <name type="scientific">Limnovirga soli</name>
    <dbReference type="NCBI Taxonomy" id="2656915"/>
    <lineage>
        <taxon>Bacteria</taxon>
        <taxon>Pseudomonadati</taxon>
        <taxon>Bacteroidota</taxon>
        <taxon>Chitinophagia</taxon>
        <taxon>Chitinophagales</taxon>
        <taxon>Chitinophagaceae</taxon>
        <taxon>Limnovirga</taxon>
    </lineage>
</organism>
<sequence length="286" mass="31357">MPDIEIKTICVCGAGTMGSGIAQLAAMAGFTTIQFDVQQAMLDKSRDHINAALDKLVNKQKITTEEKDSIAGRITYTTEIHHCRGNLIIEAIVENLDHKVALFNALMLVNEPATIYASNTSSISVTAIAEKTAMPSRLAGMHFFNPAPIMQLVEIVQTTFINTQVTDTLLRLAKQMGKTPVLCKDAPGFIVNRVARHYYLEAMLLVEQGHTDMKTIDTIMEATGFKMGPFALMDLIGLDINYAVSNIVWESLGKPKRLTPSALQKQKVDTGDLGKKTGKGFYSYRG</sequence>
<keyword evidence="10" id="KW-1185">Reference proteome</keyword>
<reference evidence="9" key="1">
    <citation type="submission" date="2019-10" db="EMBL/GenBank/DDBJ databases">
        <title>Draft genome sequence of Panacibacter sp. KCS-6.</title>
        <authorList>
            <person name="Yim K.J."/>
        </authorList>
    </citation>
    <scope>NUCLEOTIDE SEQUENCE</scope>
    <source>
        <strain evidence="9">KCS-6</strain>
    </source>
</reference>
<dbReference type="AlphaFoldDB" id="A0A8J8JPY7"/>
<evidence type="ECO:0000256" key="2">
    <source>
        <dbReference type="ARBA" id="ARBA00023027"/>
    </source>
</evidence>
<proteinExistence type="predicted"/>
<dbReference type="SUPFAM" id="SSF51735">
    <property type="entry name" value="NAD(P)-binding Rossmann-fold domains"/>
    <property type="match status" value="1"/>
</dbReference>
<dbReference type="InterPro" id="IPR006176">
    <property type="entry name" value="3-OHacyl-CoA_DH_NAD-bd"/>
</dbReference>
<dbReference type="Gene3D" id="3.40.50.720">
    <property type="entry name" value="NAD(P)-binding Rossmann-like Domain"/>
    <property type="match status" value="1"/>
</dbReference>
<feature type="domain" description="3-hydroxyacyl-CoA dehydrogenase C-terminal" evidence="7">
    <location>
        <begin position="188"/>
        <end position="284"/>
    </location>
</feature>
<feature type="binding site" evidence="6">
    <location>
        <position position="94"/>
    </location>
    <ligand>
        <name>NAD(+)</name>
        <dbReference type="ChEBI" id="CHEBI:57540"/>
    </ligand>
</feature>
<feature type="domain" description="3-hydroxyacyl-CoA dehydrogenase NAD binding" evidence="8">
    <location>
        <begin position="8"/>
        <end position="185"/>
    </location>
</feature>
<evidence type="ECO:0000256" key="4">
    <source>
        <dbReference type="ARBA" id="ARBA00049556"/>
    </source>
</evidence>
<dbReference type="Gene3D" id="1.10.1040.50">
    <property type="match status" value="1"/>
</dbReference>
<name>A0A8J8JPY7_9BACT</name>
<feature type="site" description="Important for catalytic activity" evidence="5">
    <location>
        <position position="142"/>
    </location>
</feature>
<dbReference type="GO" id="GO:0003857">
    <property type="term" value="F:(3S)-3-hydroxyacyl-CoA dehydrogenase (NAD+) activity"/>
    <property type="evidence" value="ECO:0007669"/>
    <property type="project" value="UniProtKB-EC"/>
</dbReference>
<dbReference type="InterPro" id="IPR052242">
    <property type="entry name" value="Mito_3-hydroxyacyl-CoA_DH"/>
</dbReference>
<evidence type="ECO:0000313" key="10">
    <source>
        <dbReference type="Proteomes" id="UP000598971"/>
    </source>
</evidence>
<dbReference type="EMBL" id="WHPF01000001">
    <property type="protein sequence ID" value="NNV54137.1"/>
    <property type="molecule type" value="Genomic_DNA"/>
</dbReference>
<keyword evidence="2 6" id="KW-0520">NAD</keyword>
<dbReference type="FunFam" id="3.40.50.720:FF:000009">
    <property type="entry name" value="Fatty oxidation complex, alpha subunit"/>
    <property type="match status" value="1"/>
</dbReference>
<protein>
    <submittedName>
        <fullName evidence="9">3-hydroxybutyryl-CoA dehydrogenase</fullName>
    </submittedName>
</protein>
<feature type="binding site" evidence="6">
    <location>
        <position position="145"/>
    </location>
    <ligand>
        <name>NAD(+)</name>
        <dbReference type="ChEBI" id="CHEBI:57540"/>
    </ligand>
</feature>
<dbReference type="PIRSF" id="PIRSF000105">
    <property type="entry name" value="HCDH"/>
    <property type="match status" value="1"/>
</dbReference>
<feature type="binding site" evidence="6">
    <location>
        <position position="276"/>
    </location>
    <ligand>
        <name>NAD(+)</name>
        <dbReference type="ChEBI" id="CHEBI:57540"/>
    </ligand>
</feature>
<evidence type="ECO:0000259" key="7">
    <source>
        <dbReference type="Pfam" id="PF00725"/>
    </source>
</evidence>
<feature type="binding site" evidence="6">
    <location>
        <position position="99"/>
    </location>
    <ligand>
        <name>NAD(+)</name>
        <dbReference type="ChEBI" id="CHEBI:57540"/>
    </ligand>
</feature>
<comment type="caution">
    <text evidence="9">The sequence shown here is derived from an EMBL/GenBank/DDBJ whole genome shotgun (WGS) entry which is preliminary data.</text>
</comment>